<dbReference type="InterPro" id="IPR012337">
    <property type="entry name" value="RNaseH-like_sf"/>
</dbReference>
<dbReference type="SUPFAM" id="SSF53098">
    <property type="entry name" value="Ribonuclease H-like"/>
    <property type="match status" value="1"/>
</dbReference>
<evidence type="ECO:0000313" key="3">
    <source>
        <dbReference type="EMBL" id="KAG1303898.1"/>
    </source>
</evidence>
<dbReference type="EMBL" id="JAANQT010001811">
    <property type="protein sequence ID" value="KAG1303898.1"/>
    <property type="molecule type" value="Genomic_DNA"/>
</dbReference>
<comment type="caution">
    <text evidence="3">The sequence shown here is derived from an EMBL/GenBank/DDBJ whole genome shotgun (WGS) entry which is preliminary data.</text>
</comment>
<sequence>MDNIMKTSQLQEEHKVHLINFYDEHPQVRVSDAVVSLTEKFENFTLKNSSVQVFLKNEYESGFDINMRPPGGWSGKGTPVIVTTPSIRAISHTILEAISANFVVAMELRNPQVSKRIKIDSVGRKRKAPTNSSKRTPKGTVTEHYLQFIHTTLNEMDLFEEMKGFYLIMDNAPIHTADEISEMITERGYRCAYLPPYSPELNPIENFWSIVKNKVKRSTFDDTSDLITRTTEACNFVPPNHLRAFVQHSVDTFEECKRNEPI</sequence>
<dbReference type="PANTHER" id="PTHR46564">
    <property type="entry name" value="TRANSPOSASE"/>
    <property type="match status" value="1"/>
</dbReference>
<dbReference type="AlphaFoldDB" id="A0A9P6X2K7"/>
<evidence type="ECO:0000313" key="4">
    <source>
        <dbReference type="Proteomes" id="UP000716291"/>
    </source>
</evidence>
<protein>
    <recommendedName>
        <fullName evidence="1">Tc1-like transposase DDE domain-containing protein</fullName>
    </recommendedName>
</protein>
<evidence type="ECO:0000259" key="1">
    <source>
        <dbReference type="Pfam" id="PF13358"/>
    </source>
</evidence>
<dbReference type="OrthoDB" id="2266637at2759"/>
<dbReference type="PANTHER" id="PTHR46564:SF1">
    <property type="entry name" value="TRANSPOSASE"/>
    <property type="match status" value="1"/>
</dbReference>
<feature type="domain" description="Tc1-like transposase DDE" evidence="1">
    <location>
        <begin position="147"/>
        <end position="227"/>
    </location>
</feature>
<organism evidence="3 4">
    <name type="scientific">Rhizopus oryzae</name>
    <name type="common">Mucormycosis agent</name>
    <name type="synonym">Rhizopus arrhizus var. delemar</name>
    <dbReference type="NCBI Taxonomy" id="64495"/>
    <lineage>
        <taxon>Eukaryota</taxon>
        <taxon>Fungi</taxon>
        <taxon>Fungi incertae sedis</taxon>
        <taxon>Mucoromycota</taxon>
        <taxon>Mucoromycotina</taxon>
        <taxon>Mucoromycetes</taxon>
        <taxon>Mucorales</taxon>
        <taxon>Mucorineae</taxon>
        <taxon>Rhizopodaceae</taxon>
        <taxon>Rhizopus</taxon>
    </lineage>
</organism>
<name>A0A9P6X2K7_RHIOR</name>
<proteinExistence type="predicted"/>
<accession>A0A9P6X2K7</accession>
<dbReference type="InterPro" id="IPR036397">
    <property type="entry name" value="RNaseH_sf"/>
</dbReference>
<dbReference type="Gene3D" id="3.30.420.10">
    <property type="entry name" value="Ribonuclease H-like superfamily/Ribonuclease H"/>
    <property type="match status" value="1"/>
</dbReference>
<reference evidence="3" key="1">
    <citation type="journal article" date="2020" name="Microb. Genom.">
        <title>Genetic diversity of clinical and environmental Mucorales isolates obtained from an investigation of mucormycosis cases among solid organ transplant recipients.</title>
        <authorList>
            <person name="Nguyen M.H."/>
            <person name="Kaul D."/>
            <person name="Muto C."/>
            <person name="Cheng S.J."/>
            <person name="Richter R.A."/>
            <person name="Bruno V.M."/>
            <person name="Liu G."/>
            <person name="Beyhan S."/>
            <person name="Sundermann A.J."/>
            <person name="Mounaud S."/>
            <person name="Pasculle A.W."/>
            <person name="Nierman W.C."/>
            <person name="Driscoll E."/>
            <person name="Cumbie R."/>
            <person name="Clancy C.J."/>
            <person name="Dupont C.L."/>
        </authorList>
    </citation>
    <scope>NUCLEOTIDE SEQUENCE</scope>
    <source>
        <strain evidence="3">GL11</strain>
    </source>
</reference>
<keyword evidence="4" id="KW-1185">Reference proteome</keyword>
<gene>
    <name evidence="2" type="ORF">G6F64_009668</name>
    <name evidence="3" type="ORF">G6F64_009670</name>
</gene>
<dbReference type="GO" id="GO:0003676">
    <property type="term" value="F:nucleic acid binding"/>
    <property type="evidence" value="ECO:0007669"/>
    <property type="project" value="InterPro"/>
</dbReference>
<dbReference type="EMBL" id="JAANQT010001811">
    <property type="protein sequence ID" value="KAG1303896.1"/>
    <property type="molecule type" value="Genomic_DNA"/>
</dbReference>
<dbReference type="Pfam" id="PF13358">
    <property type="entry name" value="DDE_3"/>
    <property type="match status" value="1"/>
</dbReference>
<dbReference type="Proteomes" id="UP000716291">
    <property type="component" value="Unassembled WGS sequence"/>
</dbReference>
<dbReference type="InterPro" id="IPR038717">
    <property type="entry name" value="Tc1-like_DDE_dom"/>
</dbReference>
<evidence type="ECO:0000313" key="2">
    <source>
        <dbReference type="EMBL" id="KAG1303896.1"/>
    </source>
</evidence>